<comment type="caution">
    <text evidence="1">The sequence shown here is derived from an EMBL/GenBank/DDBJ whole genome shotgun (WGS) entry which is preliminary data.</text>
</comment>
<accession>A0A1E2V6T9</accession>
<dbReference type="Proteomes" id="UP000094291">
    <property type="component" value="Unassembled WGS sequence"/>
</dbReference>
<name>A0A1E2V6T9_9GAMM</name>
<evidence type="ECO:0000313" key="2">
    <source>
        <dbReference type="Proteomes" id="UP000094291"/>
    </source>
</evidence>
<sequence length="198" mass="22074">MTELALEIGRWPVLPSVAVLNRAISEIQQQGSEWPPSIPQLAVALRPRFSDFGMPEPEQAWREVITDAGRGESRHWSHPAVKEAGRLTGWFDLTQATSQTQLKGVKARFLKHYDVLGVRVMTLGQAEGQGLLSPASFSQDPSDDREQQRLALTQQQVQQRCQAQGLPMRMSAEEAFAHWEQLVALPPARTASAVNRIE</sequence>
<keyword evidence="2" id="KW-1185">Reference proteome</keyword>
<dbReference type="STRING" id="197479.BFW38_03325"/>
<dbReference type="OrthoDB" id="5725929at2"/>
<dbReference type="EMBL" id="MDTQ01000001">
    <property type="protein sequence ID" value="ODC02719.1"/>
    <property type="molecule type" value="Genomic_DNA"/>
</dbReference>
<protein>
    <submittedName>
        <fullName evidence="1">Uncharacterized protein</fullName>
    </submittedName>
</protein>
<gene>
    <name evidence="1" type="ORF">BFW38_03325</name>
</gene>
<proteinExistence type="predicted"/>
<evidence type="ECO:0000313" key="1">
    <source>
        <dbReference type="EMBL" id="ODC02719.1"/>
    </source>
</evidence>
<organism evidence="1 2">
    <name type="scientific">Terasakiispira papahanaumokuakeensis</name>
    <dbReference type="NCBI Taxonomy" id="197479"/>
    <lineage>
        <taxon>Bacteria</taxon>
        <taxon>Pseudomonadati</taxon>
        <taxon>Pseudomonadota</taxon>
        <taxon>Gammaproteobacteria</taxon>
        <taxon>Oceanospirillales</taxon>
        <taxon>Terasakiispira</taxon>
    </lineage>
</organism>
<dbReference type="RefSeq" id="WP_068997114.1">
    <property type="nucleotide sequence ID" value="NZ_MDTQ01000001.1"/>
</dbReference>
<reference evidence="1 2" key="1">
    <citation type="submission" date="2016-08" db="EMBL/GenBank/DDBJ databases">
        <authorList>
            <person name="Seilhamer J.J."/>
        </authorList>
    </citation>
    <scope>NUCLEOTIDE SEQUENCE [LARGE SCALE GENOMIC DNA]</scope>
    <source>
        <strain evidence="1 2">PH27A</strain>
    </source>
</reference>
<dbReference type="AlphaFoldDB" id="A0A1E2V6T9"/>